<feature type="signal peptide" evidence="2">
    <location>
        <begin position="1"/>
        <end position="22"/>
    </location>
</feature>
<feature type="chain" id="PRO_5014973740" evidence="2">
    <location>
        <begin position="23"/>
        <end position="129"/>
    </location>
</feature>
<protein>
    <submittedName>
        <fullName evidence="3">Uncharacterized protein</fullName>
    </submittedName>
</protein>
<keyword evidence="1" id="KW-0812">Transmembrane</keyword>
<feature type="transmembrane region" description="Helical" evidence="1">
    <location>
        <begin position="97"/>
        <end position="117"/>
    </location>
</feature>
<dbReference type="AlphaFoldDB" id="A0A2M7VDE1"/>
<organism evidence="3 4">
    <name type="scientific">Candidatus Komeilibacteria bacterium CG_4_10_14_0_2_um_filter_37_10</name>
    <dbReference type="NCBI Taxonomy" id="1974470"/>
    <lineage>
        <taxon>Bacteria</taxon>
        <taxon>Candidatus Komeiliibacteriota</taxon>
    </lineage>
</organism>
<dbReference type="Pfam" id="PF18895">
    <property type="entry name" value="T4SS_pilin"/>
    <property type="match status" value="1"/>
</dbReference>
<feature type="transmembrane region" description="Helical" evidence="1">
    <location>
        <begin position="49"/>
        <end position="76"/>
    </location>
</feature>
<dbReference type="EMBL" id="PFPO01000087">
    <property type="protein sequence ID" value="PIZ98439.1"/>
    <property type="molecule type" value="Genomic_DNA"/>
</dbReference>
<sequence>MMKNIKYYLIVLFSSWPLFSRAALLNDNVMNDAQDFAGKSGYDTTNNPNIYVIIGSVLQYLLGFVGMIFLILVITGGLQWMTAGGNADKITKARTRMINAATGLFITIAAYAITWFIQDVAFSVLRRTS</sequence>
<evidence type="ECO:0000313" key="4">
    <source>
        <dbReference type="Proteomes" id="UP000230405"/>
    </source>
</evidence>
<comment type="caution">
    <text evidence="3">The sequence shown here is derived from an EMBL/GenBank/DDBJ whole genome shotgun (WGS) entry which is preliminary data.</text>
</comment>
<keyword evidence="1" id="KW-1133">Transmembrane helix</keyword>
<keyword evidence="1" id="KW-0472">Membrane</keyword>
<dbReference type="InterPro" id="IPR043993">
    <property type="entry name" value="T4SS_pilin"/>
</dbReference>
<gene>
    <name evidence="3" type="ORF">COX77_04530</name>
</gene>
<reference evidence="4" key="1">
    <citation type="submission" date="2017-09" db="EMBL/GenBank/DDBJ databases">
        <title>Depth-based differentiation of microbial function through sediment-hosted aquifers and enrichment of novel symbionts in the deep terrestrial subsurface.</title>
        <authorList>
            <person name="Probst A.J."/>
            <person name="Ladd B."/>
            <person name="Jarett J.K."/>
            <person name="Geller-Mcgrath D.E."/>
            <person name="Sieber C.M.K."/>
            <person name="Emerson J.B."/>
            <person name="Anantharaman K."/>
            <person name="Thomas B.C."/>
            <person name="Malmstrom R."/>
            <person name="Stieglmeier M."/>
            <person name="Klingl A."/>
            <person name="Woyke T."/>
            <person name="Ryan C.M."/>
            <person name="Banfield J.F."/>
        </authorList>
    </citation>
    <scope>NUCLEOTIDE SEQUENCE [LARGE SCALE GENOMIC DNA]</scope>
</reference>
<evidence type="ECO:0000256" key="2">
    <source>
        <dbReference type="SAM" id="SignalP"/>
    </source>
</evidence>
<evidence type="ECO:0000256" key="1">
    <source>
        <dbReference type="SAM" id="Phobius"/>
    </source>
</evidence>
<dbReference type="Proteomes" id="UP000230405">
    <property type="component" value="Unassembled WGS sequence"/>
</dbReference>
<evidence type="ECO:0000313" key="3">
    <source>
        <dbReference type="EMBL" id="PIZ98439.1"/>
    </source>
</evidence>
<accession>A0A2M7VDE1</accession>
<proteinExistence type="predicted"/>
<keyword evidence="2" id="KW-0732">Signal</keyword>
<name>A0A2M7VDE1_9BACT</name>